<accession>X1D827</accession>
<dbReference type="AlphaFoldDB" id="X1D827"/>
<protein>
    <submittedName>
        <fullName evidence="1">Uncharacterized protein</fullName>
    </submittedName>
</protein>
<comment type="caution">
    <text evidence="1">The sequence shown here is derived from an EMBL/GenBank/DDBJ whole genome shotgun (WGS) entry which is preliminary data.</text>
</comment>
<organism evidence="1">
    <name type="scientific">marine sediment metagenome</name>
    <dbReference type="NCBI Taxonomy" id="412755"/>
    <lineage>
        <taxon>unclassified sequences</taxon>
        <taxon>metagenomes</taxon>
        <taxon>ecological metagenomes</taxon>
    </lineage>
</organism>
<feature type="non-terminal residue" evidence="1">
    <location>
        <position position="1"/>
    </location>
</feature>
<sequence>NKSQFSSLQMAYDPDGNHSVHCNDVSFVATVFP</sequence>
<evidence type="ECO:0000313" key="1">
    <source>
        <dbReference type="EMBL" id="GAH16916.1"/>
    </source>
</evidence>
<reference evidence="1" key="1">
    <citation type="journal article" date="2014" name="Front. Microbiol.">
        <title>High frequency of phylogenetically diverse reductive dehalogenase-homologous genes in deep subseafloor sedimentary metagenomes.</title>
        <authorList>
            <person name="Kawai M."/>
            <person name="Futagami T."/>
            <person name="Toyoda A."/>
            <person name="Takaki Y."/>
            <person name="Nishi S."/>
            <person name="Hori S."/>
            <person name="Arai W."/>
            <person name="Tsubouchi T."/>
            <person name="Morono Y."/>
            <person name="Uchiyama I."/>
            <person name="Ito T."/>
            <person name="Fujiyama A."/>
            <person name="Inagaki F."/>
            <person name="Takami H."/>
        </authorList>
    </citation>
    <scope>NUCLEOTIDE SEQUENCE</scope>
    <source>
        <strain evidence="1">Expedition CK06-06</strain>
    </source>
</reference>
<name>X1D827_9ZZZZ</name>
<dbReference type="EMBL" id="BART01034378">
    <property type="protein sequence ID" value="GAH16916.1"/>
    <property type="molecule type" value="Genomic_DNA"/>
</dbReference>
<gene>
    <name evidence="1" type="ORF">S01H4_58776</name>
</gene>
<proteinExistence type="predicted"/>